<dbReference type="Proteomes" id="UP000763557">
    <property type="component" value="Unassembled WGS sequence"/>
</dbReference>
<evidence type="ECO:0000256" key="1">
    <source>
        <dbReference type="SAM" id="MobiDB-lite"/>
    </source>
</evidence>
<accession>A0ABX2FJK3</accession>
<evidence type="ECO:0008006" key="4">
    <source>
        <dbReference type="Google" id="ProtNLM"/>
    </source>
</evidence>
<evidence type="ECO:0000313" key="3">
    <source>
        <dbReference type="Proteomes" id="UP000763557"/>
    </source>
</evidence>
<keyword evidence="3" id="KW-1185">Reference proteome</keyword>
<reference evidence="2 3" key="1">
    <citation type="submission" date="2020-01" db="EMBL/GenBank/DDBJ databases">
        <title>Kibdelosporangium persica a novel Actinomycetes from a hot desert in Iran.</title>
        <authorList>
            <person name="Safaei N."/>
            <person name="Zaburannyi N."/>
            <person name="Mueller R."/>
            <person name="Wink J."/>
        </authorList>
    </citation>
    <scope>NUCLEOTIDE SEQUENCE [LARGE SCALE GENOMIC DNA]</scope>
    <source>
        <strain evidence="2 3">4NS15</strain>
    </source>
</reference>
<gene>
    <name evidence="2" type="ORF">GC106_83320</name>
</gene>
<feature type="region of interest" description="Disordered" evidence="1">
    <location>
        <begin position="1"/>
        <end position="31"/>
    </location>
</feature>
<protein>
    <recommendedName>
        <fullName evidence="4">YbaB/EbfC DNA-binding family protein</fullName>
    </recommendedName>
</protein>
<proteinExistence type="predicted"/>
<feature type="compositionally biased region" description="Basic and acidic residues" evidence="1">
    <location>
        <begin position="8"/>
        <end position="19"/>
    </location>
</feature>
<comment type="caution">
    <text evidence="2">The sequence shown here is derived from an EMBL/GenBank/DDBJ whole genome shotgun (WGS) entry which is preliminary data.</text>
</comment>
<name>A0ABX2FJK3_9PSEU</name>
<evidence type="ECO:0000313" key="2">
    <source>
        <dbReference type="EMBL" id="NRN71057.1"/>
    </source>
</evidence>
<sequence length="156" mass="16834">MEAWTRSLAEDGWRDRVDQAKGPSTATEGRIPAAFRKPVEEVNPHPIGDIVEDVFKAFDAVDALTAVPKSDAANGTDRTGKLTIGLSSSGLTSCTVDEHWAVRQTAAQLMNALSQALTAAKEDLSRESQKLQPMSGVDRLFAEAMALLNDPRRLAD</sequence>
<organism evidence="2 3">
    <name type="scientific">Kibdelosporangium persicum</name>
    <dbReference type="NCBI Taxonomy" id="2698649"/>
    <lineage>
        <taxon>Bacteria</taxon>
        <taxon>Bacillati</taxon>
        <taxon>Actinomycetota</taxon>
        <taxon>Actinomycetes</taxon>
        <taxon>Pseudonocardiales</taxon>
        <taxon>Pseudonocardiaceae</taxon>
        <taxon>Kibdelosporangium</taxon>
    </lineage>
</organism>
<dbReference type="EMBL" id="JAAATY010000050">
    <property type="protein sequence ID" value="NRN71057.1"/>
    <property type="molecule type" value="Genomic_DNA"/>
</dbReference>